<reference evidence="1" key="2">
    <citation type="journal article" date="2015" name="Fish Shellfish Immunol.">
        <title>Early steps in the European eel (Anguilla anguilla)-Vibrio vulnificus interaction in the gills: Role of the RtxA13 toxin.</title>
        <authorList>
            <person name="Callol A."/>
            <person name="Pajuelo D."/>
            <person name="Ebbesson L."/>
            <person name="Teles M."/>
            <person name="MacKenzie S."/>
            <person name="Amaro C."/>
        </authorList>
    </citation>
    <scope>NUCLEOTIDE SEQUENCE</scope>
</reference>
<protein>
    <submittedName>
        <fullName evidence="1">Uncharacterized protein</fullName>
    </submittedName>
</protein>
<dbReference type="EMBL" id="GBXM01025423">
    <property type="protein sequence ID" value="JAH83154.1"/>
    <property type="molecule type" value="Transcribed_RNA"/>
</dbReference>
<organism evidence="1">
    <name type="scientific">Anguilla anguilla</name>
    <name type="common">European freshwater eel</name>
    <name type="synonym">Muraena anguilla</name>
    <dbReference type="NCBI Taxonomy" id="7936"/>
    <lineage>
        <taxon>Eukaryota</taxon>
        <taxon>Metazoa</taxon>
        <taxon>Chordata</taxon>
        <taxon>Craniata</taxon>
        <taxon>Vertebrata</taxon>
        <taxon>Euteleostomi</taxon>
        <taxon>Actinopterygii</taxon>
        <taxon>Neopterygii</taxon>
        <taxon>Teleostei</taxon>
        <taxon>Anguilliformes</taxon>
        <taxon>Anguillidae</taxon>
        <taxon>Anguilla</taxon>
    </lineage>
</organism>
<accession>A0A0E9VYC4</accession>
<evidence type="ECO:0000313" key="1">
    <source>
        <dbReference type="EMBL" id="JAH83154.1"/>
    </source>
</evidence>
<reference evidence="1" key="1">
    <citation type="submission" date="2014-11" db="EMBL/GenBank/DDBJ databases">
        <authorList>
            <person name="Amaro Gonzalez C."/>
        </authorList>
    </citation>
    <scope>NUCLEOTIDE SEQUENCE</scope>
</reference>
<dbReference type="AlphaFoldDB" id="A0A0E9VYC4"/>
<name>A0A0E9VYC4_ANGAN</name>
<sequence length="35" mass="3838">MLQASPCSMTTTLPRTNLVGNYCTPTLNSQKTTYT</sequence>
<proteinExistence type="predicted"/>